<dbReference type="EMBL" id="FPAS01000001">
    <property type="protein sequence ID" value="SFT53413.1"/>
    <property type="molecule type" value="Genomic_DNA"/>
</dbReference>
<comment type="catalytic activity">
    <reaction evidence="1">
        <text>ATP + H2O = AMP + diphosphate + H(+)</text>
        <dbReference type="Rhea" id="RHEA:14245"/>
        <dbReference type="ChEBI" id="CHEBI:15377"/>
        <dbReference type="ChEBI" id="CHEBI:15378"/>
        <dbReference type="ChEBI" id="CHEBI:30616"/>
        <dbReference type="ChEBI" id="CHEBI:33019"/>
        <dbReference type="ChEBI" id="CHEBI:456215"/>
        <dbReference type="EC" id="3.6.1.8"/>
    </reaction>
</comment>
<feature type="domain" description="NTP pyrophosphohydrolase MazG-like" evidence="5">
    <location>
        <begin position="160"/>
        <end position="221"/>
    </location>
</feature>
<gene>
    <name evidence="6" type="ORF">SAMN05216474_1139</name>
</gene>
<dbReference type="InterPro" id="IPR004518">
    <property type="entry name" value="MazG-like_dom"/>
</dbReference>
<dbReference type="AlphaFoldDB" id="A0A1I6YSL1"/>
<dbReference type="GO" id="GO:0046061">
    <property type="term" value="P:dATP catabolic process"/>
    <property type="evidence" value="ECO:0007669"/>
    <property type="project" value="TreeGrafter"/>
</dbReference>
<dbReference type="NCBIfam" id="TIGR00444">
    <property type="entry name" value="mazG"/>
    <property type="match status" value="1"/>
</dbReference>
<dbReference type="GO" id="GO:0006203">
    <property type="term" value="P:dGTP catabolic process"/>
    <property type="evidence" value="ECO:0007669"/>
    <property type="project" value="TreeGrafter"/>
</dbReference>
<dbReference type="GO" id="GO:0046052">
    <property type="term" value="P:UTP catabolic process"/>
    <property type="evidence" value="ECO:0007669"/>
    <property type="project" value="TreeGrafter"/>
</dbReference>
<evidence type="ECO:0000256" key="4">
    <source>
        <dbReference type="ARBA" id="ARBA00074799"/>
    </source>
</evidence>
<dbReference type="PANTHER" id="PTHR30522">
    <property type="entry name" value="NUCLEOSIDE TRIPHOSPHATE PYROPHOSPHOHYDROLASE"/>
    <property type="match status" value="1"/>
</dbReference>
<name>A0A1I6YSL1_9FLAO</name>
<dbReference type="Proteomes" id="UP000236454">
    <property type="component" value="Unassembled WGS sequence"/>
</dbReference>
<dbReference type="EC" id="3.6.1.8" evidence="3"/>
<reference evidence="6 7" key="1">
    <citation type="submission" date="2016-10" db="EMBL/GenBank/DDBJ databases">
        <authorList>
            <person name="de Groot N.N."/>
        </authorList>
    </citation>
    <scope>NUCLEOTIDE SEQUENCE [LARGE SCALE GENOMIC DNA]</scope>
    <source>
        <strain evidence="6 7">CGMCC 1.7005</strain>
    </source>
</reference>
<proteinExistence type="inferred from homology"/>
<organism evidence="6 7">
    <name type="scientific">Lishizhenia tianjinensis</name>
    <dbReference type="NCBI Taxonomy" id="477690"/>
    <lineage>
        <taxon>Bacteria</taxon>
        <taxon>Pseudomonadati</taxon>
        <taxon>Bacteroidota</taxon>
        <taxon>Flavobacteriia</taxon>
        <taxon>Flavobacteriales</taxon>
        <taxon>Crocinitomicaceae</taxon>
        <taxon>Lishizhenia</taxon>
    </lineage>
</organism>
<dbReference type="Gene3D" id="1.10.287.1080">
    <property type="entry name" value="MazG-like"/>
    <property type="match status" value="2"/>
</dbReference>
<dbReference type="GO" id="GO:0046081">
    <property type="term" value="P:dUTP catabolic process"/>
    <property type="evidence" value="ECO:0007669"/>
    <property type="project" value="TreeGrafter"/>
</dbReference>
<evidence type="ECO:0000256" key="3">
    <source>
        <dbReference type="ARBA" id="ARBA00066372"/>
    </source>
</evidence>
<dbReference type="InterPro" id="IPR048011">
    <property type="entry name" value="NTP-PPase_MazG-like_C"/>
</dbReference>
<dbReference type="GO" id="GO:0047693">
    <property type="term" value="F:ATP diphosphatase activity"/>
    <property type="evidence" value="ECO:0007669"/>
    <property type="project" value="UniProtKB-EC"/>
</dbReference>
<dbReference type="PANTHER" id="PTHR30522:SF0">
    <property type="entry name" value="NUCLEOSIDE TRIPHOSPHATE PYROPHOSPHOHYDROLASE"/>
    <property type="match status" value="1"/>
</dbReference>
<dbReference type="NCBIfam" id="NF007113">
    <property type="entry name" value="PRK09562.1"/>
    <property type="match status" value="1"/>
</dbReference>
<dbReference type="CDD" id="cd11528">
    <property type="entry name" value="NTP-PPase_MazG_Nterm"/>
    <property type="match status" value="1"/>
</dbReference>
<dbReference type="GO" id="GO:0006950">
    <property type="term" value="P:response to stress"/>
    <property type="evidence" value="ECO:0007669"/>
    <property type="project" value="UniProtKB-ARBA"/>
</dbReference>
<dbReference type="OrthoDB" id="9808939at2"/>
<comment type="similarity">
    <text evidence="2">Belongs to the nucleoside triphosphate pyrophosphohydrolase family.</text>
</comment>
<accession>A0A1I6YSL1</accession>
<dbReference type="FunFam" id="1.10.287.1080:FF:000001">
    <property type="entry name" value="Nucleoside triphosphate pyrophosphohydrolase"/>
    <property type="match status" value="1"/>
</dbReference>
<evidence type="ECO:0000256" key="1">
    <source>
        <dbReference type="ARBA" id="ARBA00052141"/>
    </source>
</evidence>
<dbReference type="CDD" id="cd11529">
    <property type="entry name" value="NTP-PPase_MazG_Cterm"/>
    <property type="match status" value="1"/>
</dbReference>
<dbReference type="RefSeq" id="WP_090247344.1">
    <property type="nucleotide sequence ID" value="NZ_FPAS01000001.1"/>
</dbReference>
<dbReference type="InterPro" id="IPR048015">
    <property type="entry name" value="NTP-PPase_MazG-like_N"/>
</dbReference>
<dbReference type="STRING" id="477690.SAMN05216474_1139"/>
<evidence type="ECO:0000313" key="6">
    <source>
        <dbReference type="EMBL" id="SFT53413.1"/>
    </source>
</evidence>
<evidence type="ECO:0000313" key="7">
    <source>
        <dbReference type="Proteomes" id="UP000236454"/>
    </source>
</evidence>
<feature type="domain" description="NTP pyrophosphohydrolase MazG-like" evidence="5">
    <location>
        <begin position="28"/>
        <end position="100"/>
    </location>
</feature>
<keyword evidence="6" id="KW-0378">Hydrolase</keyword>
<dbReference type="GO" id="GO:0046076">
    <property type="term" value="P:dTTP catabolic process"/>
    <property type="evidence" value="ECO:0007669"/>
    <property type="project" value="TreeGrafter"/>
</dbReference>
<keyword evidence="7" id="KW-1185">Reference proteome</keyword>
<dbReference type="Pfam" id="PF03819">
    <property type="entry name" value="MazG"/>
    <property type="match status" value="2"/>
</dbReference>
<evidence type="ECO:0000256" key="2">
    <source>
        <dbReference type="ARBA" id="ARBA00061115"/>
    </source>
</evidence>
<dbReference type="SUPFAM" id="SSF101386">
    <property type="entry name" value="all-alpha NTP pyrophosphatases"/>
    <property type="match status" value="2"/>
</dbReference>
<dbReference type="InterPro" id="IPR011551">
    <property type="entry name" value="NTP_PyrPHydrolase_MazG"/>
</dbReference>
<dbReference type="GO" id="GO:0046047">
    <property type="term" value="P:TTP catabolic process"/>
    <property type="evidence" value="ECO:0007669"/>
    <property type="project" value="TreeGrafter"/>
</dbReference>
<evidence type="ECO:0000259" key="5">
    <source>
        <dbReference type="Pfam" id="PF03819"/>
    </source>
</evidence>
<sequence length="256" mass="29905">MDKRLEAFERLLNIMDDLREKCPWDRKQTLESLRHLTIEETYELADAILAKDMDELKGEIGDIMLHMVFYSKIASEQKAFDITDVLHAICDKLVHRHPHIYGDTVAESEEEVKANWEKLKLKEGKKSVLEGVPASLPALVKASRIQEKVKGVGFDWDNKEQVWEKVQEELQEFKDDVDAQSDKAEEEFGDLLFSLINYARFMGINPENALSKTNNKFVQRFQKMEILMKEEDAQFSDMNLEQMDIYWEKAKQILKS</sequence>
<protein>
    <recommendedName>
        <fullName evidence="4">Nucleoside triphosphate pyrophosphohydrolase</fullName>
        <ecNumber evidence="3">3.6.1.8</ecNumber>
    </recommendedName>
</protein>
<dbReference type="FunFam" id="1.10.287.1080:FF:000003">
    <property type="entry name" value="Nucleoside triphosphate pyrophosphohydrolase"/>
    <property type="match status" value="1"/>
</dbReference>